<evidence type="ECO:0000256" key="1">
    <source>
        <dbReference type="ARBA" id="ARBA00004305"/>
    </source>
</evidence>
<dbReference type="Gene3D" id="3.90.226.10">
    <property type="entry name" value="2-enoyl-CoA Hydratase, Chain A, domain 1"/>
    <property type="match status" value="1"/>
</dbReference>
<dbReference type="GO" id="GO:0005759">
    <property type="term" value="C:mitochondrial matrix"/>
    <property type="evidence" value="ECO:0007669"/>
    <property type="project" value="UniProtKB-SubCell"/>
</dbReference>
<comment type="catalytic activity">
    <reaction evidence="13">
        <text>(3Z)-octenoyl-CoA = (2E)-octenoyl-CoA</text>
        <dbReference type="Rhea" id="RHEA:46044"/>
        <dbReference type="ChEBI" id="CHEBI:62242"/>
        <dbReference type="ChEBI" id="CHEBI:85640"/>
    </reaction>
    <physiologicalReaction direction="left-to-right" evidence="13">
        <dbReference type="Rhea" id="RHEA:46045"/>
    </physiologicalReaction>
</comment>
<evidence type="ECO:0000256" key="16">
    <source>
        <dbReference type="ARBA" id="ARBA00083575"/>
    </source>
</evidence>
<dbReference type="CDD" id="cd06558">
    <property type="entry name" value="crotonase-like"/>
    <property type="match status" value="1"/>
</dbReference>
<comment type="function">
    <text evidence="14">Key enzyme of fatty acid beta-oxidation. Able to isomerize both 3-cis (3Z) and 3-trans (3E) double bonds into the 2-trans (2E) form in a range of enoyl-CoA species, with a preference for (3Z)-enoyl-CoAs over (3E)-enoyl-CoAs. The catalytic efficiency of this enzyme is not affected by the fatty acyl chain length.</text>
</comment>
<evidence type="ECO:0000256" key="6">
    <source>
        <dbReference type="ARBA" id="ARBA00022990"/>
    </source>
</evidence>
<comment type="catalytic activity">
    <reaction evidence="10">
        <text>(3Z)-decenoyl-CoA = (2E)-decenoyl-CoA</text>
        <dbReference type="Rhea" id="RHEA:77195"/>
        <dbReference type="ChEBI" id="CHEBI:61406"/>
        <dbReference type="ChEBI" id="CHEBI:195601"/>
    </reaction>
    <physiologicalReaction direction="left-to-right" evidence="10">
        <dbReference type="Rhea" id="RHEA:77196"/>
    </physiologicalReaction>
</comment>
<dbReference type="SUPFAM" id="SSF52096">
    <property type="entry name" value="ClpP/crotonase"/>
    <property type="match status" value="1"/>
</dbReference>
<evidence type="ECO:0000256" key="4">
    <source>
        <dbReference type="ARBA" id="ARBA00022832"/>
    </source>
</evidence>
<dbReference type="GeneID" id="94171276"/>
<evidence type="ECO:0000256" key="15">
    <source>
        <dbReference type="ARBA" id="ARBA00068317"/>
    </source>
</evidence>
<evidence type="ECO:0000256" key="5">
    <source>
        <dbReference type="ARBA" id="ARBA00022946"/>
    </source>
</evidence>
<evidence type="ECO:0000256" key="2">
    <source>
        <dbReference type="ARBA" id="ARBA00005005"/>
    </source>
</evidence>
<evidence type="ECO:0000313" key="18">
    <source>
        <dbReference type="Proteomes" id="UP000674179"/>
    </source>
</evidence>
<keyword evidence="5" id="KW-0809">Transit peptide</keyword>
<evidence type="ECO:0000313" key="17">
    <source>
        <dbReference type="EMBL" id="KAG5473944.1"/>
    </source>
</evidence>
<protein>
    <recommendedName>
        <fullName evidence="15">Enoyl-CoA delta isomerase 1, mitochondrial</fullName>
    </recommendedName>
    <alternativeName>
        <fullName evidence="16">3,2-trans-enoyl-CoA isomerase</fullName>
    </alternativeName>
</protein>
<keyword evidence="9" id="KW-0413">Isomerase</keyword>
<dbReference type="RefSeq" id="XP_067691137.1">
    <property type="nucleotide sequence ID" value="XM_067835766.1"/>
</dbReference>
<evidence type="ECO:0000256" key="13">
    <source>
        <dbReference type="ARBA" id="ARBA00052542"/>
    </source>
</evidence>
<sequence>MQCLRTPRGVRPRWWRACSTAARVPDNTDLLMVRESLIERVLLFEMNNGRANVLTSEFISVLLKTIQDVCDPEKSTCRGIILTSKNPGIFCAGLDLNEINTNLSQDRFVHYWGQFQQLFTTLHSLPVPLASAINGHAAAAGCIMALASDYRVMAKRHPTKPTNLTIGISAARHGFVVPPYVAGSMEHVVGFRKAEELLCTGSLLQADEALRIGLVDEVVEHHDEAVVPCLLFMEKLLELPSPAPFWMIKDMSRRHLVAPLCTDALRDKDTDSFYNLFSDPHVRETLAEHTRKITKSVDTTRPP</sequence>
<evidence type="ECO:0000256" key="11">
    <source>
        <dbReference type="ARBA" id="ARBA00051293"/>
    </source>
</evidence>
<dbReference type="OrthoDB" id="1696280at2759"/>
<dbReference type="AlphaFoldDB" id="A0A836KF55"/>
<comment type="catalytic activity">
    <reaction evidence="12">
        <text>(3Z)-dodecenoyl-CoA = (2E)-dodecenoyl-CoA</text>
        <dbReference type="Rhea" id="RHEA:23716"/>
        <dbReference type="ChEBI" id="CHEBI:57330"/>
        <dbReference type="ChEBI" id="CHEBI:58543"/>
        <dbReference type="EC" id="5.3.3.8"/>
    </reaction>
    <physiologicalReaction direction="left-to-right" evidence="12">
        <dbReference type="Rhea" id="RHEA:23717"/>
    </physiologicalReaction>
</comment>
<accession>A0A836KF55</accession>
<dbReference type="InterPro" id="IPR001753">
    <property type="entry name" value="Enoyl-CoA_hydra/iso"/>
</dbReference>
<reference evidence="17 18" key="1">
    <citation type="submission" date="2021-02" db="EMBL/GenBank/DDBJ databases">
        <title>Leishmania (Mundinia) enrietti genome sequencing and assembly.</title>
        <authorList>
            <person name="Almutairi H."/>
            <person name="Gatherer D."/>
        </authorList>
    </citation>
    <scope>NUCLEOTIDE SEQUENCE [LARGE SCALE GENOMIC DNA]</scope>
    <source>
        <strain evidence="17">CUR178</strain>
    </source>
</reference>
<evidence type="ECO:0000256" key="14">
    <source>
        <dbReference type="ARBA" id="ARBA00056147"/>
    </source>
</evidence>
<dbReference type="EMBL" id="JAFHKP010000029">
    <property type="protein sequence ID" value="KAG5473944.1"/>
    <property type="molecule type" value="Genomic_DNA"/>
</dbReference>
<organism evidence="17 18">
    <name type="scientific">Leishmania enriettii</name>
    <dbReference type="NCBI Taxonomy" id="5663"/>
    <lineage>
        <taxon>Eukaryota</taxon>
        <taxon>Discoba</taxon>
        <taxon>Euglenozoa</taxon>
        <taxon>Kinetoplastea</taxon>
        <taxon>Metakinetoplastina</taxon>
        <taxon>Trypanosomatida</taxon>
        <taxon>Trypanosomatidae</taxon>
        <taxon>Leishmaniinae</taxon>
        <taxon>Leishmania</taxon>
    </lineage>
</organism>
<evidence type="ECO:0000256" key="8">
    <source>
        <dbReference type="ARBA" id="ARBA00023128"/>
    </source>
</evidence>
<proteinExistence type="predicted"/>
<dbReference type="PANTHER" id="PTHR11941">
    <property type="entry name" value="ENOYL-COA HYDRATASE-RELATED"/>
    <property type="match status" value="1"/>
</dbReference>
<keyword evidence="6" id="KW-0007">Acetylation</keyword>
<dbReference type="PANTHER" id="PTHR11941:SF172">
    <property type="entry name" value="ISOMERASE, MITOCHONDRIAL, PUTATIVE-RELATED"/>
    <property type="match status" value="1"/>
</dbReference>
<evidence type="ECO:0000256" key="10">
    <source>
        <dbReference type="ARBA" id="ARBA00050938"/>
    </source>
</evidence>
<evidence type="ECO:0000256" key="12">
    <source>
        <dbReference type="ARBA" id="ARBA00052376"/>
    </source>
</evidence>
<dbReference type="FunFam" id="3.90.226.10:FF:000034">
    <property type="entry name" value="Enoyl-CoA delta isomerase 1"/>
    <property type="match status" value="1"/>
</dbReference>
<dbReference type="Pfam" id="PF00378">
    <property type="entry name" value="ECH_1"/>
    <property type="match status" value="1"/>
</dbReference>
<evidence type="ECO:0000256" key="3">
    <source>
        <dbReference type="ARBA" id="ARBA00011233"/>
    </source>
</evidence>
<comment type="catalytic activity">
    <reaction evidence="11">
        <text>(2E)-tetradecenoyl-CoA = (3Z)-tetradecenoyl-CoA</text>
        <dbReference type="Rhea" id="RHEA:29847"/>
        <dbReference type="ChEBI" id="CHEBI:61405"/>
        <dbReference type="ChEBI" id="CHEBI:61968"/>
    </reaction>
    <physiologicalReaction direction="right-to-left" evidence="11">
        <dbReference type="Rhea" id="RHEA:29849"/>
    </physiologicalReaction>
</comment>
<evidence type="ECO:0000256" key="7">
    <source>
        <dbReference type="ARBA" id="ARBA00023098"/>
    </source>
</evidence>
<keyword evidence="7" id="KW-0443">Lipid metabolism</keyword>
<gene>
    <name evidence="17" type="ORF">CUR178_04054</name>
</gene>
<evidence type="ECO:0000256" key="9">
    <source>
        <dbReference type="ARBA" id="ARBA00023235"/>
    </source>
</evidence>
<dbReference type="KEGG" id="lenr:94171276"/>
<keyword evidence="8" id="KW-0496">Mitochondrion</keyword>
<comment type="subunit">
    <text evidence="3">Homotrimer.</text>
</comment>
<name>A0A836KF55_LEIEN</name>
<comment type="pathway">
    <text evidence="2">Lipid metabolism; fatty acid beta-oxidation.</text>
</comment>
<keyword evidence="18" id="KW-1185">Reference proteome</keyword>
<keyword evidence="4" id="KW-0276">Fatty acid metabolism</keyword>
<comment type="caution">
    <text evidence="17">The sequence shown here is derived from an EMBL/GenBank/DDBJ whole genome shotgun (WGS) entry which is preliminary data.</text>
</comment>
<dbReference type="GO" id="GO:0004165">
    <property type="term" value="F:delta(3)-delta(2)-enoyl-CoA isomerase activity"/>
    <property type="evidence" value="ECO:0007669"/>
    <property type="project" value="UniProtKB-EC"/>
</dbReference>
<dbReference type="GO" id="GO:0006635">
    <property type="term" value="P:fatty acid beta-oxidation"/>
    <property type="evidence" value="ECO:0007669"/>
    <property type="project" value="TreeGrafter"/>
</dbReference>
<dbReference type="InterPro" id="IPR029045">
    <property type="entry name" value="ClpP/crotonase-like_dom_sf"/>
</dbReference>
<comment type="subcellular location">
    <subcellularLocation>
        <location evidence="1">Mitochondrion matrix</location>
    </subcellularLocation>
</comment>
<dbReference type="Proteomes" id="UP000674179">
    <property type="component" value="Chromosome 29"/>
</dbReference>